<protein>
    <submittedName>
        <fullName evidence="3">Dephospho-CoA kinase</fullName>
        <ecNumber evidence="3">2.7.1.24</ecNumber>
    </submittedName>
</protein>
<dbReference type="GO" id="GO:0005524">
    <property type="term" value="F:ATP binding"/>
    <property type="evidence" value="ECO:0007669"/>
    <property type="project" value="UniProtKB-KW"/>
</dbReference>
<keyword evidence="3" id="KW-0418">Kinase</keyword>
<dbReference type="InterPro" id="IPR027417">
    <property type="entry name" value="P-loop_NTPase"/>
</dbReference>
<organism evidence="3 5">
    <name type="scientific">Candidatus Iainarchaeum sp</name>
    <dbReference type="NCBI Taxonomy" id="3101447"/>
    <lineage>
        <taxon>Archaea</taxon>
        <taxon>Candidatus Iainarchaeota</taxon>
        <taxon>Candidatus Iainarchaeia</taxon>
        <taxon>Candidatus Iainarchaeales</taxon>
        <taxon>Candidatus Iainarchaeaceae</taxon>
        <taxon>Candidatus Iainarchaeum</taxon>
    </lineage>
</organism>
<gene>
    <name evidence="4" type="primary">coaE</name>
    <name evidence="3" type="ORF">HA252_04850</name>
    <name evidence="4" type="ORF">J4203_02810</name>
</gene>
<reference evidence="3" key="1">
    <citation type="journal article" date="2020" name="bioRxiv">
        <title>A rank-normalized archaeal taxonomy based on genome phylogeny resolves widespread incomplete and uneven classifications.</title>
        <authorList>
            <person name="Rinke C."/>
            <person name="Chuvochina M."/>
            <person name="Mussig A.J."/>
            <person name="Chaumeil P.-A."/>
            <person name="Waite D.W."/>
            <person name="Whitman W.B."/>
            <person name="Parks D.H."/>
            <person name="Hugenholtz P."/>
        </authorList>
    </citation>
    <scope>NUCLEOTIDE SEQUENCE</scope>
    <source>
        <strain evidence="3">UBA10219</strain>
    </source>
</reference>
<dbReference type="Pfam" id="PF01121">
    <property type="entry name" value="CoaE"/>
    <property type="match status" value="1"/>
</dbReference>
<dbReference type="PANTHER" id="PTHR10695:SF46">
    <property type="entry name" value="BIFUNCTIONAL COENZYME A SYNTHASE-RELATED"/>
    <property type="match status" value="1"/>
</dbReference>
<dbReference type="CDD" id="cd02022">
    <property type="entry name" value="DPCK"/>
    <property type="match status" value="1"/>
</dbReference>
<accession>A0A7J4JLC3</accession>
<dbReference type="Gene3D" id="3.40.50.300">
    <property type="entry name" value="P-loop containing nucleotide triphosphate hydrolases"/>
    <property type="match status" value="1"/>
</dbReference>
<proteinExistence type="inferred from homology"/>
<dbReference type="EMBL" id="JAGVWE010000002">
    <property type="protein sequence ID" value="MBS3062778.1"/>
    <property type="molecule type" value="Genomic_DNA"/>
</dbReference>
<evidence type="ECO:0000313" key="5">
    <source>
        <dbReference type="Proteomes" id="UP000564964"/>
    </source>
</evidence>
<dbReference type="AlphaFoldDB" id="A0A7J4JLC3"/>
<dbReference type="SUPFAM" id="SSF52540">
    <property type="entry name" value="P-loop containing nucleoside triphosphate hydrolases"/>
    <property type="match status" value="1"/>
</dbReference>
<dbReference type="PANTHER" id="PTHR10695">
    <property type="entry name" value="DEPHOSPHO-COA KINASE-RELATED"/>
    <property type="match status" value="1"/>
</dbReference>
<evidence type="ECO:0000313" key="4">
    <source>
        <dbReference type="EMBL" id="MBS3062778.1"/>
    </source>
</evidence>
<dbReference type="GO" id="GO:0015937">
    <property type="term" value="P:coenzyme A biosynthetic process"/>
    <property type="evidence" value="ECO:0007669"/>
    <property type="project" value="InterPro"/>
</dbReference>
<name>A0A7J4JLC3_9ARCH</name>
<dbReference type="EMBL" id="DUGH01000118">
    <property type="protein sequence ID" value="HIH16707.1"/>
    <property type="molecule type" value="Genomic_DNA"/>
</dbReference>
<dbReference type="GO" id="GO:0004140">
    <property type="term" value="F:dephospho-CoA kinase activity"/>
    <property type="evidence" value="ECO:0007669"/>
    <property type="project" value="UniProtKB-EC"/>
</dbReference>
<sequence length="198" mass="21587">MLVVGLTSSIGCGKSTVAGFFRELGAKVIDADAIVSRLYREDIALKKRLLAHFGSGILCKGGIDRKALAAIVFNDRSQLEALNALVHPVVLAEIKAGLASTCGKPLVVLDVPLLVESTVVRLIDCLVVVKCSPSQQLERVMHHLNLSREEALKRISAQLPLREKLKLADYLIDNSGSLKDTRKQVEFLFNRFLGEAQA</sequence>
<dbReference type="HAMAP" id="MF_00376">
    <property type="entry name" value="Dephospho_CoA_kinase"/>
    <property type="match status" value="1"/>
</dbReference>
<evidence type="ECO:0000313" key="3">
    <source>
        <dbReference type="EMBL" id="HIH16707.1"/>
    </source>
</evidence>
<reference evidence="4" key="3">
    <citation type="submission" date="2021-05" db="EMBL/GenBank/DDBJ databases">
        <title>Protein family content uncovers lineage relationships and bacterial pathway maintenance mechanisms in DPANN archaea.</title>
        <authorList>
            <person name="Castelle C.J."/>
            <person name="Meheust R."/>
            <person name="Jaffe A.L."/>
            <person name="Seitz K."/>
            <person name="Gong X."/>
            <person name="Baker B.J."/>
            <person name="Banfield J.F."/>
        </authorList>
    </citation>
    <scope>NUCLEOTIDE SEQUENCE</scope>
    <source>
        <strain evidence="4">RIFCSPLOWO2_01_FULL_58_19</strain>
    </source>
</reference>
<dbReference type="NCBIfam" id="TIGR00152">
    <property type="entry name" value="dephospho-CoA kinase"/>
    <property type="match status" value="1"/>
</dbReference>
<dbReference type="EC" id="2.7.1.24" evidence="3"/>
<comment type="caution">
    <text evidence="3">The sequence shown here is derived from an EMBL/GenBank/DDBJ whole genome shotgun (WGS) entry which is preliminary data.</text>
</comment>
<reference evidence="4" key="2">
    <citation type="submission" date="2021-03" db="EMBL/GenBank/DDBJ databases">
        <authorList>
            <person name="Jaffe A."/>
        </authorList>
    </citation>
    <scope>NUCLEOTIDE SEQUENCE</scope>
    <source>
        <strain evidence="4">RIFCSPLOWO2_01_FULL_58_19</strain>
    </source>
</reference>
<dbReference type="InterPro" id="IPR004212">
    <property type="entry name" value="GTF2I"/>
</dbReference>
<keyword evidence="2" id="KW-0067">ATP-binding</keyword>
<dbReference type="PROSITE" id="PS51219">
    <property type="entry name" value="DPCK"/>
    <property type="match status" value="1"/>
</dbReference>
<dbReference type="Proteomes" id="UP000564964">
    <property type="component" value="Unassembled WGS sequence"/>
</dbReference>
<evidence type="ECO:0000256" key="1">
    <source>
        <dbReference type="ARBA" id="ARBA00022741"/>
    </source>
</evidence>
<dbReference type="Proteomes" id="UP000678237">
    <property type="component" value="Unassembled WGS sequence"/>
</dbReference>
<keyword evidence="3" id="KW-0808">Transferase</keyword>
<dbReference type="InterPro" id="IPR001977">
    <property type="entry name" value="Depp_CoAkinase"/>
</dbReference>
<dbReference type="PROSITE" id="PS51139">
    <property type="entry name" value="GTF2I"/>
    <property type="match status" value="1"/>
</dbReference>
<evidence type="ECO:0000256" key="2">
    <source>
        <dbReference type="ARBA" id="ARBA00022840"/>
    </source>
</evidence>
<keyword evidence="1" id="KW-0547">Nucleotide-binding</keyword>